<name>A0A556U9A6_BAGYA</name>
<gene>
    <name evidence="1" type="ORF">Baya_8854</name>
</gene>
<evidence type="ECO:0000313" key="2">
    <source>
        <dbReference type="Proteomes" id="UP000319801"/>
    </source>
</evidence>
<dbReference type="EMBL" id="VCAZ01000065">
    <property type="protein sequence ID" value="TSO25231.1"/>
    <property type="molecule type" value="Genomic_DNA"/>
</dbReference>
<reference evidence="1 2" key="1">
    <citation type="journal article" date="2019" name="Genome Biol. Evol.">
        <title>Whole-Genome Sequencing of the Giant Devil Catfish, Bagarius yarrelli.</title>
        <authorList>
            <person name="Jiang W."/>
            <person name="Lv Y."/>
            <person name="Cheng L."/>
            <person name="Yang K."/>
            <person name="Chao B."/>
            <person name="Wang X."/>
            <person name="Li Y."/>
            <person name="Pan X."/>
            <person name="You X."/>
            <person name="Zhang Y."/>
            <person name="Yang J."/>
            <person name="Li J."/>
            <person name="Zhang X."/>
            <person name="Liu S."/>
            <person name="Sun C."/>
            <person name="Yang J."/>
            <person name="Shi Q."/>
        </authorList>
    </citation>
    <scope>NUCLEOTIDE SEQUENCE [LARGE SCALE GENOMIC DNA]</scope>
    <source>
        <strain evidence="1">JWS20170419001</strain>
        <tissue evidence="1">Muscle</tissue>
    </source>
</reference>
<comment type="caution">
    <text evidence="1">The sequence shown here is derived from an EMBL/GenBank/DDBJ whole genome shotgun (WGS) entry which is preliminary data.</text>
</comment>
<proteinExistence type="predicted"/>
<dbReference type="Proteomes" id="UP000319801">
    <property type="component" value="Unassembled WGS sequence"/>
</dbReference>
<protein>
    <submittedName>
        <fullName evidence="1">Uncharacterized protein</fullName>
    </submittedName>
</protein>
<keyword evidence="2" id="KW-1185">Reference proteome</keyword>
<evidence type="ECO:0000313" key="1">
    <source>
        <dbReference type="EMBL" id="TSO25231.1"/>
    </source>
</evidence>
<dbReference type="AlphaFoldDB" id="A0A556U9A6"/>
<sequence length="89" mass="9618">MLEELSNRPSTLKLFQSSGKETEVYRSSGLGPVTLPVCGVNGSRGPDGYCGLAKGGRLAMFLPRDCILLTAYCKGKAVLSLLCWENRVH</sequence>
<accession>A0A556U9A6</accession>
<organism evidence="1 2">
    <name type="scientific">Bagarius yarrelli</name>
    <name type="common">Goonch</name>
    <name type="synonym">Bagrus yarrelli</name>
    <dbReference type="NCBI Taxonomy" id="175774"/>
    <lineage>
        <taxon>Eukaryota</taxon>
        <taxon>Metazoa</taxon>
        <taxon>Chordata</taxon>
        <taxon>Craniata</taxon>
        <taxon>Vertebrata</taxon>
        <taxon>Euteleostomi</taxon>
        <taxon>Actinopterygii</taxon>
        <taxon>Neopterygii</taxon>
        <taxon>Teleostei</taxon>
        <taxon>Ostariophysi</taxon>
        <taxon>Siluriformes</taxon>
        <taxon>Sisoridae</taxon>
        <taxon>Sisorinae</taxon>
        <taxon>Bagarius</taxon>
    </lineage>
</organism>